<dbReference type="SUPFAM" id="SSF53335">
    <property type="entry name" value="S-adenosyl-L-methionine-dependent methyltransferases"/>
    <property type="match status" value="1"/>
</dbReference>
<accession>A0A177U5H0</accession>
<dbReference type="CDD" id="cd02440">
    <property type="entry name" value="AdoMet_MTases"/>
    <property type="match status" value="1"/>
</dbReference>
<sequence length="339" mass="37791">MSALSSVKANVVHEVARLGFNTTSGAELYDRARPSFPPESMSSILDSAIQASKGAPLRVMEFGAGTGISTRALLDAIALKNRTSGGSEAKVQIDHLSVYEPSPGMRDSFATTLKAKLPAYMDASVFTRGAESVDVADGTFENFPVSQEMEGTTDLILIAQAWHWAQDHQAALSNFARVLKPNGCLALIWNLEDRDAAPWVARIRDAYEQHEKGAPQYRHGRWKKMYDTKAYSSFFDALPQEDYVRILPTTKEDAWNRVHSKSYIALLGDEDLTALRKEYDAIMNDTDRNGRRWIDQDKGIFEYVSTSRSVSGQIDVTYVGSPTFLAQPYMTNLNKFVRK</sequence>
<dbReference type="GO" id="GO:0008168">
    <property type="term" value="F:methyltransferase activity"/>
    <property type="evidence" value="ECO:0007669"/>
    <property type="project" value="UniProtKB-KW"/>
</dbReference>
<evidence type="ECO:0000313" key="3">
    <source>
        <dbReference type="EMBL" id="KAE8256610.1"/>
    </source>
</evidence>
<dbReference type="Pfam" id="PF13489">
    <property type="entry name" value="Methyltransf_23"/>
    <property type="match status" value="1"/>
</dbReference>
<dbReference type="PANTHER" id="PTHR44942:SF4">
    <property type="entry name" value="METHYLTRANSFERASE TYPE 11 DOMAIN-CONTAINING PROTEIN"/>
    <property type="match status" value="1"/>
</dbReference>
<keyword evidence="1" id="KW-0489">Methyltransferase</keyword>
<protein>
    <submittedName>
        <fullName evidence="3">Uncharacterized protein</fullName>
    </submittedName>
</protein>
<name>A0A177U5H0_9BASI</name>
<dbReference type="AlphaFoldDB" id="A0A177U5H0"/>
<evidence type="ECO:0000256" key="1">
    <source>
        <dbReference type="ARBA" id="ARBA00022603"/>
    </source>
</evidence>
<dbReference type="GO" id="GO:0032259">
    <property type="term" value="P:methylation"/>
    <property type="evidence" value="ECO:0007669"/>
    <property type="project" value="UniProtKB-KW"/>
</dbReference>
<dbReference type="Gene3D" id="3.40.50.150">
    <property type="entry name" value="Vaccinia Virus protein VP39"/>
    <property type="match status" value="1"/>
</dbReference>
<proteinExistence type="predicted"/>
<keyword evidence="2" id="KW-0808">Transferase</keyword>
<gene>
    <name evidence="3" type="ORF">A4X03_0g5235</name>
</gene>
<dbReference type="PANTHER" id="PTHR44942">
    <property type="entry name" value="METHYLTRANSF_11 DOMAIN-CONTAINING PROTEIN"/>
    <property type="match status" value="1"/>
</dbReference>
<organism evidence="3 4">
    <name type="scientific">Tilletia caries</name>
    <name type="common">wheat bunt fungus</name>
    <dbReference type="NCBI Taxonomy" id="13290"/>
    <lineage>
        <taxon>Eukaryota</taxon>
        <taxon>Fungi</taxon>
        <taxon>Dikarya</taxon>
        <taxon>Basidiomycota</taxon>
        <taxon>Ustilaginomycotina</taxon>
        <taxon>Exobasidiomycetes</taxon>
        <taxon>Tilletiales</taxon>
        <taxon>Tilletiaceae</taxon>
        <taxon>Tilletia</taxon>
    </lineage>
</organism>
<reference evidence="3" key="2">
    <citation type="journal article" date="2019" name="IMA Fungus">
        <title>Genome sequencing and comparison of five Tilletia species to identify candidate genes for the detection of regulated species infecting wheat.</title>
        <authorList>
            <person name="Nguyen H.D.T."/>
            <person name="Sultana T."/>
            <person name="Kesanakurti P."/>
            <person name="Hambleton S."/>
        </authorList>
    </citation>
    <scope>NUCLEOTIDE SEQUENCE</scope>
    <source>
        <strain evidence="3">DAOMC 238032</strain>
    </source>
</reference>
<evidence type="ECO:0000313" key="4">
    <source>
        <dbReference type="Proteomes" id="UP000077671"/>
    </source>
</evidence>
<dbReference type="InterPro" id="IPR029063">
    <property type="entry name" value="SAM-dependent_MTases_sf"/>
</dbReference>
<evidence type="ECO:0000256" key="2">
    <source>
        <dbReference type="ARBA" id="ARBA00022679"/>
    </source>
</evidence>
<dbReference type="Proteomes" id="UP000077671">
    <property type="component" value="Unassembled WGS sequence"/>
</dbReference>
<dbReference type="EMBL" id="LWDD02000804">
    <property type="protein sequence ID" value="KAE8256610.1"/>
    <property type="molecule type" value="Genomic_DNA"/>
</dbReference>
<comment type="caution">
    <text evidence="3">The sequence shown here is derived from an EMBL/GenBank/DDBJ whole genome shotgun (WGS) entry which is preliminary data.</text>
</comment>
<reference evidence="3" key="1">
    <citation type="submission" date="2016-04" db="EMBL/GenBank/DDBJ databases">
        <authorList>
            <person name="Nguyen H.D."/>
            <person name="Kesanakurti P."/>
            <person name="Cullis J."/>
            <person name="Levesque C.A."/>
            <person name="Hambleton S."/>
        </authorList>
    </citation>
    <scope>NUCLEOTIDE SEQUENCE</scope>
    <source>
        <strain evidence="3">DAOMC 238032</strain>
    </source>
</reference>
<dbReference type="InterPro" id="IPR051052">
    <property type="entry name" value="Diverse_substrate_MTase"/>
</dbReference>